<dbReference type="GO" id="GO:0006412">
    <property type="term" value="P:translation"/>
    <property type="evidence" value="ECO:0007669"/>
    <property type="project" value="UniProtKB-UniRule"/>
</dbReference>
<gene>
    <name evidence="5" type="primary">rpmF</name>
    <name evidence="7" type="ORF">HGMM_F50D11C43</name>
</gene>
<dbReference type="InterPro" id="IPR011332">
    <property type="entry name" value="Ribosomal_zn-bd"/>
</dbReference>
<evidence type="ECO:0000256" key="5">
    <source>
        <dbReference type="HAMAP-Rule" id="MF_00340"/>
    </source>
</evidence>
<dbReference type="PANTHER" id="PTHR35534">
    <property type="entry name" value="50S RIBOSOMAL PROTEIN L32"/>
    <property type="match status" value="1"/>
</dbReference>
<dbReference type="Pfam" id="PF01783">
    <property type="entry name" value="Ribosomal_L32p"/>
    <property type="match status" value="1"/>
</dbReference>
<sequence>MGQGQPKYRRSSSQKRMHREASYKFTPVTINECPRCHEPKLPHRVCLNCGYYNGMEIIALEEEKKE</sequence>
<dbReference type="HAMAP" id="MF_00340">
    <property type="entry name" value="Ribosomal_bL32"/>
    <property type="match status" value="1"/>
</dbReference>
<keyword evidence="2 5" id="KW-0689">Ribosomal protein</keyword>
<dbReference type="EMBL" id="AP011775">
    <property type="protein sequence ID" value="BAL57434.1"/>
    <property type="molecule type" value="Genomic_DNA"/>
</dbReference>
<feature type="compositionally biased region" description="Basic residues" evidence="6">
    <location>
        <begin position="7"/>
        <end position="18"/>
    </location>
</feature>
<evidence type="ECO:0000256" key="1">
    <source>
        <dbReference type="ARBA" id="ARBA00008560"/>
    </source>
</evidence>
<name>H5SMP8_9BACT</name>
<dbReference type="PANTHER" id="PTHR35534:SF1">
    <property type="entry name" value="LARGE RIBOSOMAL SUBUNIT PROTEIN BL32"/>
    <property type="match status" value="1"/>
</dbReference>
<dbReference type="InterPro" id="IPR044957">
    <property type="entry name" value="Ribosomal_bL32_bact"/>
</dbReference>
<accession>H5SMP8</accession>
<evidence type="ECO:0000256" key="3">
    <source>
        <dbReference type="ARBA" id="ARBA00023274"/>
    </source>
</evidence>
<feature type="region of interest" description="Disordered" evidence="6">
    <location>
        <begin position="1"/>
        <end position="23"/>
    </location>
</feature>
<protein>
    <recommendedName>
        <fullName evidence="4 5">Large ribosomal subunit protein bL32</fullName>
    </recommendedName>
</protein>
<dbReference type="GO" id="GO:0015934">
    <property type="term" value="C:large ribosomal subunit"/>
    <property type="evidence" value="ECO:0007669"/>
    <property type="project" value="InterPro"/>
</dbReference>
<reference evidence="7" key="1">
    <citation type="journal article" date="2005" name="Environ. Microbiol.">
        <title>Genetic and functional properties of uncultivated thermophilic crenarchaeotes from a subsurface gold mine as revealed by analysis of genome fragments.</title>
        <authorList>
            <person name="Nunoura T."/>
            <person name="Hirayama H."/>
            <person name="Takami H."/>
            <person name="Oida H."/>
            <person name="Nishi S."/>
            <person name="Shimamura S."/>
            <person name="Suzuki Y."/>
            <person name="Inagaki F."/>
            <person name="Takai K."/>
            <person name="Nealson K.H."/>
            <person name="Horikoshi K."/>
        </authorList>
    </citation>
    <scope>NUCLEOTIDE SEQUENCE</scope>
</reference>
<dbReference type="AlphaFoldDB" id="H5SMP8"/>
<dbReference type="NCBIfam" id="TIGR01031">
    <property type="entry name" value="rpmF_bact"/>
    <property type="match status" value="1"/>
</dbReference>
<reference evidence="7" key="2">
    <citation type="journal article" date="2012" name="PLoS ONE">
        <title>A Deeply Branching Thermophilic Bacterium with an Ancient Acetyl-CoA Pathway Dominates a Subsurface Ecosystem.</title>
        <authorList>
            <person name="Takami H."/>
            <person name="Noguchi H."/>
            <person name="Takaki Y."/>
            <person name="Uchiyama I."/>
            <person name="Toyoda A."/>
            <person name="Nishi S."/>
            <person name="Chee G.-J."/>
            <person name="Arai W."/>
            <person name="Nunoura T."/>
            <person name="Itoh T."/>
            <person name="Hattori M."/>
            <person name="Takai K."/>
        </authorList>
    </citation>
    <scope>NUCLEOTIDE SEQUENCE</scope>
</reference>
<proteinExistence type="inferred from homology"/>
<evidence type="ECO:0000256" key="2">
    <source>
        <dbReference type="ARBA" id="ARBA00022980"/>
    </source>
</evidence>
<dbReference type="InterPro" id="IPR002677">
    <property type="entry name" value="Ribosomal_bL32"/>
</dbReference>
<dbReference type="GO" id="GO:0003735">
    <property type="term" value="F:structural constituent of ribosome"/>
    <property type="evidence" value="ECO:0007669"/>
    <property type="project" value="InterPro"/>
</dbReference>
<comment type="similarity">
    <text evidence="1 5">Belongs to the bacterial ribosomal protein bL32 family.</text>
</comment>
<evidence type="ECO:0000256" key="4">
    <source>
        <dbReference type="ARBA" id="ARBA00035178"/>
    </source>
</evidence>
<keyword evidence="3 5" id="KW-0687">Ribonucleoprotein</keyword>
<evidence type="ECO:0000313" key="7">
    <source>
        <dbReference type="EMBL" id="BAL57434.1"/>
    </source>
</evidence>
<dbReference type="SUPFAM" id="SSF57829">
    <property type="entry name" value="Zn-binding ribosomal proteins"/>
    <property type="match status" value="1"/>
</dbReference>
<organism evidence="7">
    <name type="scientific">uncultured Acetothermia bacterium</name>
    <dbReference type="NCBI Taxonomy" id="236499"/>
    <lineage>
        <taxon>Bacteria</taxon>
        <taxon>Candidatus Bipolaricaulota</taxon>
        <taxon>environmental samples</taxon>
    </lineage>
</organism>
<evidence type="ECO:0000256" key="6">
    <source>
        <dbReference type="SAM" id="MobiDB-lite"/>
    </source>
</evidence>